<gene>
    <name evidence="2" type="ORF">LF1_44190</name>
</gene>
<evidence type="ECO:0000313" key="3">
    <source>
        <dbReference type="Proteomes" id="UP000322699"/>
    </source>
</evidence>
<organism evidence="2 3">
    <name type="scientific">Rubripirellula obstinata</name>
    <dbReference type="NCBI Taxonomy" id="406547"/>
    <lineage>
        <taxon>Bacteria</taxon>
        <taxon>Pseudomonadati</taxon>
        <taxon>Planctomycetota</taxon>
        <taxon>Planctomycetia</taxon>
        <taxon>Pirellulales</taxon>
        <taxon>Pirellulaceae</taxon>
        <taxon>Rubripirellula</taxon>
    </lineage>
</organism>
<dbReference type="AlphaFoldDB" id="A0A5B1CLB2"/>
<dbReference type="Proteomes" id="UP000322699">
    <property type="component" value="Unassembled WGS sequence"/>
</dbReference>
<evidence type="ECO:0000256" key="1">
    <source>
        <dbReference type="SAM" id="MobiDB-lite"/>
    </source>
</evidence>
<comment type="caution">
    <text evidence="2">The sequence shown here is derived from an EMBL/GenBank/DDBJ whole genome shotgun (WGS) entry which is preliminary data.</text>
</comment>
<feature type="region of interest" description="Disordered" evidence="1">
    <location>
        <begin position="32"/>
        <end position="52"/>
    </location>
</feature>
<sequence>MNAAMFWRSMRTSDICQSVEGRSTLKKGIENSANSAHREAGASTFAELDDGSQPRGKYVRIWGFAQRRVIPYSYGLFANPS</sequence>
<proteinExistence type="predicted"/>
<evidence type="ECO:0000313" key="2">
    <source>
        <dbReference type="EMBL" id="KAA1261858.1"/>
    </source>
</evidence>
<reference evidence="2 3" key="1">
    <citation type="submission" date="2019-08" db="EMBL/GenBank/DDBJ databases">
        <title>Deep-cultivation of Planctomycetes and their phenomic and genomic characterization uncovers novel biology.</title>
        <authorList>
            <person name="Wiegand S."/>
            <person name="Jogler M."/>
            <person name="Boedeker C."/>
            <person name="Pinto D."/>
            <person name="Vollmers J."/>
            <person name="Rivas-Marin E."/>
            <person name="Kohn T."/>
            <person name="Peeters S.H."/>
            <person name="Heuer A."/>
            <person name="Rast P."/>
            <person name="Oberbeckmann S."/>
            <person name="Bunk B."/>
            <person name="Jeske O."/>
            <person name="Meyerdierks A."/>
            <person name="Storesund J.E."/>
            <person name="Kallscheuer N."/>
            <person name="Luecker S."/>
            <person name="Lage O.M."/>
            <person name="Pohl T."/>
            <person name="Merkel B.J."/>
            <person name="Hornburger P."/>
            <person name="Mueller R.-W."/>
            <person name="Bruemmer F."/>
            <person name="Labrenz M."/>
            <person name="Spormann A.M."/>
            <person name="Op Den Camp H."/>
            <person name="Overmann J."/>
            <person name="Amann R."/>
            <person name="Jetten M.S.M."/>
            <person name="Mascher T."/>
            <person name="Medema M.H."/>
            <person name="Devos D.P."/>
            <person name="Kaster A.-K."/>
            <person name="Ovreas L."/>
            <person name="Rohde M."/>
            <person name="Galperin M.Y."/>
            <person name="Jogler C."/>
        </authorList>
    </citation>
    <scope>NUCLEOTIDE SEQUENCE [LARGE SCALE GENOMIC DNA]</scope>
    <source>
        <strain evidence="2 3">LF1</strain>
    </source>
</reference>
<protein>
    <submittedName>
        <fullName evidence="2">Uncharacterized protein</fullName>
    </submittedName>
</protein>
<keyword evidence="3" id="KW-1185">Reference proteome</keyword>
<accession>A0A5B1CLB2</accession>
<name>A0A5B1CLB2_9BACT</name>
<dbReference type="EMBL" id="VRLW01000001">
    <property type="protein sequence ID" value="KAA1261858.1"/>
    <property type="molecule type" value="Genomic_DNA"/>
</dbReference>